<dbReference type="Pfam" id="PF00293">
    <property type="entry name" value="NUDIX"/>
    <property type="match status" value="1"/>
</dbReference>
<organism evidence="8 9">
    <name type="scientific">Ustilago hordei</name>
    <name type="common">Barley covered smut fungus</name>
    <dbReference type="NCBI Taxonomy" id="120017"/>
    <lineage>
        <taxon>Eukaryota</taxon>
        <taxon>Fungi</taxon>
        <taxon>Dikarya</taxon>
        <taxon>Basidiomycota</taxon>
        <taxon>Ustilaginomycotina</taxon>
        <taxon>Ustilaginomycetes</taxon>
        <taxon>Ustilaginales</taxon>
        <taxon>Ustilaginaceae</taxon>
        <taxon>Ustilago</taxon>
    </lineage>
</organism>
<comment type="caution">
    <text evidence="8">The sequence shown here is derived from an EMBL/GenBank/DDBJ whole genome shotgun (WGS) entry which is preliminary data.</text>
</comment>
<evidence type="ECO:0000256" key="2">
    <source>
        <dbReference type="ARBA" id="ARBA00022723"/>
    </source>
</evidence>
<dbReference type="CDD" id="cd04666">
    <property type="entry name" value="NUDIX_DIPP2_like_Nudt4"/>
    <property type="match status" value="1"/>
</dbReference>
<dbReference type="InterPro" id="IPR020476">
    <property type="entry name" value="Nudix_hydrolase"/>
</dbReference>
<dbReference type="GO" id="GO:0000298">
    <property type="term" value="F:endopolyphosphatase activity"/>
    <property type="evidence" value="ECO:0007669"/>
    <property type="project" value="TreeGrafter"/>
</dbReference>
<dbReference type="GO" id="GO:1901911">
    <property type="term" value="P:adenosine 5'-(hexahydrogen pentaphosphate) catabolic process"/>
    <property type="evidence" value="ECO:0007669"/>
    <property type="project" value="TreeGrafter"/>
</dbReference>
<feature type="region of interest" description="Disordered" evidence="6">
    <location>
        <begin position="1"/>
        <end position="21"/>
    </location>
</feature>
<dbReference type="PANTHER" id="PTHR12629">
    <property type="entry name" value="DIPHOSPHOINOSITOL POLYPHOSPHATE PHOSPHOHYDROLASE"/>
    <property type="match status" value="1"/>
</dbReference>
<dbReference type="GO" id="GO:0046872">
    <property type="term" value="F:metal ion binding"/>
    <property type="evidence" value="ECO:0007669"/>
    <property type="project" value="UniProtKB-KW"/>
</dbReference>
<dbReference type="PROSITE" id="PS51462">
    <property type="entry name" value="NUDIX"/>
    <property type="match status" value="1"/>
</dbReference>
<evidence type="ECO:0000313" key="8">
    <source>
        <dbReference type="EMBL" id="CCF54489.1"/>
    </source>
</evidence>
<reference evidence="8 9" key="1">
    <citation type="journal article" date="2012" name="Plant Cell">
        <title>Genome comparison of barley and maize smut fungi reveals targeted loss of RNA silencing components and species-specific presence of transposable elements.</title>
        <authorList>
            <person name="Laurie J.D."/>
            <person name="Ali S."/>
            <person name="Linning R."/>
            <person name="Mannhaupt G."/>
            <person name="Wong P."/>
            <person name="Gueldener U."/>
            <person name="Muensterkoetter M."/>
            <person name="Moore R."/>
            <person name="Kahmann R."/>
            <person name="Bakkeren G."/>
            <person name="Schirawski J."/>
        </authorList>
    </citation>
    <scope>NUCLEOTIDE SEQUENCE [LARGE SCALE GENOMIC DNA]</scope>
    <source>
        <strain evidence="9">Uh4875-4</strain>
    </source>
</reference>
<dbReference type="GO" id="GO:0005737">
    <property type="term" value="C:cytoplasm"/>
    <property type="evidence" value="ECO:0007669"/>
    <property type="project" value="TreeGrafter"/>
</dbReference>
<dbReference type="GO" id="GO:0071543">
    <property type="term" value="P:diphosphoinositol polyphosphate metabolic process"/>
    <property type="evidence" value="ECO:0007669"/>
    <property type="project" value="TreeGrafter"/>
</dbReference>
<evidence type="ECO:0000313" key="9">
    <source>
        <dbReference type="Proteomes" id="UP000006174"/>
    </source>
</evidence>
<evidence type="ECO:0000259" key="7">
    <source>
        <dbReference type="PROSITE" id="PS51462"/>
    </source>
</evidence>
<evidence type="ECO:0000256" key="5">
    <source>
        <dbReference type="RuleBase" id="RU003476"/>
    </source>
</evidence>
<proteinExistence type="inferred from homology"/>
<feature type="domain" description="Nudix hydrolase" evidence="7">
    <location>
        <begin position="77"/>
        <end position="243"/>
    </location>
</feature>
<dbReference type="GO" id="GO:0005634">
    <property type="term" value="C:nucleus"/>
    <property type="evidence" value="ECO:0007669"/>
    <property type="project" value="TreeGrafter"/>
</dbReference>
<feature type="non-terminal residue" evidence="8">
    <location>
        <position position="249"/>
    </location>
</feature>
<accession>I2G5P6</accession>
<name>I2G5P6_USTHO</name>
<dbReference type="GO" id="GO:1901907">
    <property type="term" value="P:diadenosine pentaphosphate catabolic process"/>
    <property type="evidence" value="ECO:0007669"/>
    <property type="project" value="TreeGrafter"/>
</dbReference>
<keyword evidence="9" id="KW-1185">Reference proteome</keyword>
<dbReference type="PROSITE" id="PS00893">
    <property type="entry name" value="NUDIX_BOX"/>
    <property type="match status" value="1"/>
</dbReference>
<dbReference type="Gene3D" id="3.90.79.10">
    <property type="entry name" value="Nucleoside Triphosphate Pyrophosphohydrolase"/>
    <property type="match status" value="1"/>
</dbReference>
<evidence type="ECO:0000256" key="3">
    <source>
        <dbReference type="ARBA" id="ARBA00022801"/>
    </source>
</evidence>
<dbReference type="InterPro" id="IPR015797">
    <property type="entry name" value="NUDIX_hydrolase-like_dom_sf"/>
</dbReference>
<dbReference type="InterPro" id="IPR047198">
    <property type="entry name" value="DDP-like_NUDIX"/>
</dbReference>
<dbReference type="InterPro" id="IPR000086">
    <property type="entry name" value="NUDIX_hydrolase_dom"/>
</dbReference>
<sequence length="249" mass="27335">MWSVRPSPSAKLQRPKKEGKKTIVTRKQLTCAEILFAVEVTAGSTRSSTPARLRATHDALPLVHQLNLQLTMHAVAPREVAVAIPVQVIPSTASAQAATIDNLRIYLVSSRKHAGKFVLPKGGVEPGETSQQAAVRELWEEAGLVVEARPSSSGSISRATPALLAEDDPKPHKKSPASDAKQPGFVPRARYTGHEVLIAEDGIKDNWPESQERQRQAFSISEAEKQLEWRKDVHNIFKKWAANIPARET</sequence>
<dbReference type="GO" id="GO:0034431">
    <property type="term" value="F:bis(5'-adenosyl)-hexaphosphatase activity"/>
    <property type="evidence" value="ECO:0007669"/>
    <property type="project" value="TreeGrafter"/>
</dbReference>
<keyword evidence="4" id="KW-0460">Magnesium</keyword>
<evidence type="ECO:0000256" key="4">
    <source>
        <dbReference type="ARBA" id="ARBA00022842"/>
    </source>
</evidence>
<dbReference type="PANTHER" id="PTHR12629:SF0">
    <property type="entry name" value="DIPHOSPHOINOSITOL-POLYPHOSPHATE DIPHOSPHATASE"/>
    <property type="match status" value="1"/>
</dbReference>
<dbReference type="GO" id="GO:0034432">
    <property type="term" value="F:bis(5'-adenosyl)-pentaphosphatase activity"/>
    <property type="evidence" value="ECO:0007669"/>
    <property type="project" value="TreeGrafter"/>
</dbReference>
<dbReference type="Proteomes" id="UP000006174">
    <property type="component" value="Unassembled WGS sequence"/>
</dbReference>
<dbReference type="InterPro" id="IPR020084">
    <property type="entry name" value="NUDIX_hydrolase_CS"/>
</dbReference>
<dbReference type="GO" id="GO:1901909">
    <property type="term" value="P:diadenosine hexaphosphate catabolic process"/>
    <property type="evidence" value="ECO:0007669"/>
    <property type="project" value="TreeGrafter"/>
</dbReference>
<gene>
    <name evidence="8" type="ORF">UHOR_01928</name>
</gene>
<keyword evidence="2" id="KW-0479">Metal-binding</keyword>
<keyword evidence="3 5" id="KW-0378">Hydrolase</keyword>
<dbReference type="HOGENOM" id="CLU_097772_0_0_1"/>
<evidence type="ECO:0000256" key="6">
    <source>
        <dbReference type="SAM" id="MobiDB-lite"/>
    </source>
</evidence>
<feature type="region of interest" description="Disordered" evidence="6">
    <location>
        <begin position="150"/>
        <end position="186"/>
    </location>
</feature>
<dbReference type="EMBL" id="CAGI01000192">
    <property type="protein sequence ID" value="CCF54489.1"/>
    <property type="molecule type" value="Genomic_DNA"/>
</dbReference>
<comment type="cofactor">
    <cofactor evidence="1">
        <name>Mg(2+)</name>
        <dbReference type="ChEBI" id="CHEBI:18420"/>
    </cofactor>
</comment>
<dbReference type="PRINTS" id="PR00502">
    <property type="entry name" value="NUDIXFAMILY"/>
</dbReference>
<evidence type="ECO:0000256" key="1">
    <source>
        <dbReference type="ARBA" id="ARBA00001946"/>
    </source>
</evidence>
<dbReference type="GO" id="GO:0008486">
    <property type="term" value="F:diphosphoinositol-polyphosphate diphosphatase activity"/>
    <property type="evidence" value="ECO:0007669"/>
    <property type="project" value="TreeGrafter"/>
</dbReference>
<protein>
    <submittedName>
        <fullName evidence="8">Related to diadenosine hexaphosphate (Ap6A) hydrolase</fullName>
    </submittedName>
</protein>
<dbReference type="eggNOG" id="KOG2839">
    <property type="taxonomic scope" value="Eukaryota"/>
</dbReference>
<comment type="similarity">
    <text evidence="5">Belongs to the Nudix hydrolase family.</text>
</comment>
<dbReference type="OMA" id="PESACKE"/>
<dbReference type="SUPFAM" id="SSF55811">
    <property type="entry name" value="Nudix"/>
    <property type="match status" value="1"/>
</dbReference>
<dbReference type="AlphaFoldDB" id="I2G5P6"/>
<dbReference type="STRING" id="1128400.I2G5P6"/>